<name>A0ABR4IJ78_9EURO</name>
<sequence>MSYISDASPTSSKLYKPGAALSPSFDTPVAGTQTQSYHNVHDDSQQNPFSDATEVSDGLQSSIVPFMMRSSAMDLDPDLPSTPSHPTLPAQSYAPYRDRDRDWDGDSMHSGTSLGSTLVLPGRSSAGSNYQGMNLFPKRPTENRTISSASSLRVAIARGSPAMGVSYDADEPPLSASRRSSGAMPISL</sequence>
<proteinExistence type="predicted"/>
<evidence type="ECO:0000256" key="1">
    <source>
        <dbReference type="SAM" id="MobiDB-lite"/>
    </source>
</evidence>
<keyword evidence="3" id="KW-1185">Reference proteome</keyword>
<feature type="region of interest" description="Disordered" evidence="1">
    <location>
        <begin position="72"/>
        <end position="120"/>
    </location>
</feature>
<feature type="region of interest" description="Disordered" evidence="1">
    <location>
        <begin position="1"/>
        <end position="56"/>
    </location>
</feature>
<evidence type="ECO:0000313" key="2">
    <source>
        <dbReference type="EMBL" id="KAL2826917.1"/>
    </source>
</evidence>
<evidence type="ECO:0000313" key="3">
    <source>
        <dbReference type="Proteomes" id="UP001610446"/>
    </source>
</evidence>
<feature type="non-terminal residue" evidence="2">
    <location>
        <position position="188"/>
    </location>
</feature>
<gene>
    <name evidence="2" type="ORF">BJY01DRAFT_229486</name>
</gene>
<reference evidence="2 3" key="1">
    <citation type="submission" date="2024-07" db="EMBL/GenBank/DDBJ databases">
        <title>Section-level genome sequencing and comparative genomics of Aspergillus sections Usti and Cavernicolus.</title>
        <authorList>
            <consortium name="Lawrence Berkeley National Laboratory"/>
            <person name="Nybo J.L."/>
            <person name="Vesth T.C."/>
            <person name="Theobald S."/>
            <person name="Frisvad J.C."/>
            <person name="Larsen T.O."/>
            <person name="Kjaerboelling I."/>
            <person name="Rothschild-Mancinelli K."/>
            <person name="Lyhne E.K."/>
            <person name="Kogle M.E."/>
            <person name="Barry K."/>
            <person name="Clum A."/>
            <person name="Na H."/>
            <person name="Ledsgaard L."/>
            <person name="Lin J."/>
            <person name="Lipzen A."/>
            <person name="Kuo A."/>
            <person name="Riley R."/>
            <person name="Mondo S."/>
            <person name="Labutti K."/>
            <person name="Haridas S."/>
            <person name="Pangalinan J."/>
            <person name="Salamov A.A."/>
            <person name="Simmons B.A."/>
            <person name="Magnuson J.K."/>
            <person name="Chen J."/>
            <person name="Drula E."/>
            <person name="Henrissat B."/>
            <person name="Wiebenga A."/>
            <person name="Lubbers R.J."/>
            <person name="Gomes A.C."/>
            <person name="Makela M.R."/>
            <person name="Stajich J."/>
            <person name="Grigoriev I.V."/>
            <person name="Mortensen U.H."/>
            <person name="De Vries R.P."/>
            <person name="Baker S.E."/>
            <person name="Andersen M.R."/>
        </authorList>
    </citation>
    <scope>NUCLEOTIDE SEQUENCE [LARGE SCALE GENOMIC DNA]</scope>
    <source>
        <strain evidence="2 3">CBS 123904</strain>
    </source>
</reference>
<feature type="region of interest" description="Disordered" evidence="1">
    <location>
        <begin position="163"/>
        <end position="188"/>
    </location>
</feature>
<accession>A0ABR4IJ78</accession>
<dbReference type="EMBL" id="JBFXLU010000420">
    <property type="protein sequence ID" value="KAL2826917.1"/>
    <property type="molecule type" value="Genomic_DNA"/>
</dbReference>
<comment type="caution">
    <text evidence="2">The sequence shown here is derived from an EMBL/GenBank/DDBJ whole genome shotgun (WGS) entry which is preliminary data.</text>
</comment>
<protein>
    <submittedName>
        <fullName evidence="2">Uncharacterized protein</fullName>
    </submittedName>
</protein>
<organism evidence="2 3">
    <name type="scientific">Aspergillus pseudoustus</name>
    <dbReference type="NCBI Taxonomy" id="1810923"/>
    <lineage>
        <taxon>Eukaryota</taxon>
        <taxon>Fungi</taxon>
        <taxon>Dikarya</taxon>
        <taxon>Ascomycota</taxon>
        <taxon>Pezizomycotina</taxon>
        <taxon>Eurotiomycetes</taxon>
        <taxon>Eurotiomycetidae</taxon>
        <taxon>Eurotiales</taxon>
        <taxon>Aspergillaceae</taxon>
        <taxon>Aspergillus</taxon>
        <taxon>Aspergillus subgen. Nidulantes</taxon>
    </lineage>
</organism>
<dbReference type="Proteomes" id="UP001610446">
    <property type="component" value="Unassembled WGS sequence"/>
</dbReference>
<feature type="compositionally biased region" description="Basic and acidic residues" evidence="1">
    <location>
        <begin position="96"/>
        <end position="107"/>
    </location>
</feature>
<feature type="compositionally biased region" description="Polar residues" evidence="1">
    <location>
        <begin position="1"/>
        <end position="13"/>
    </location>
</feature>